<dbReference type="AlphaFoldDB" id="A0AA86SFF1"/>
<gene>
    <name evidence="2" type="ORF">AYBTSS11_LOCUS16749</name>
</gene>
<reference evidence="2" key="1">
    <citation type="submission" date="2023-10" db="EMBL/GenBank/DDBJ databases">
        <authorList>
            <person name="Domelevo Entfellner J.-B."/>
        </authorList>
    </citation>
    <scope>NUCLEOTIDE SEQUENCE</scope>
</reference>
<dbReference type="PANTHER" id="PTHR13935">
    <property type="entry name" value="ACHAETE-SCUTE TRANSCRIPTION FACTOR-RELATED"/>
    <property type="match status" value="1"/>
</dbReference>
<dbReference type="Proteomes" id="UP001189624">
    <property type="component" value="Chromosome 5"/>
</dbReference>
<evidence type="ECO:0000313" key="2">
    <source>
        <dbReference type="EMBL" id="CAJ1956600.1"/>
    </source>
</evidence>
<dbReference type="GO" id="GO:0000977">
    <property type="term" value="F:RNA polymerase II transcription regulatory region sequence-specific DNA binding"/>
    <property type="evidence" value="ECO:0007669"/>
    <property type="project" value="TreeGrafter"/>
</dbReference>
<sequence>MKNLCSQLNSLLPSYDPKLTQKALAVPDQIDEAIKHIQTLDMRLKMAKEKKERLMERKRTCSGSSGAFEAGGRLKPPKMEIHETGSAIEIILTCGVDYHFVLCEIIRILHEENVEVITANSSFVGDSEIHVVHGEVWKSMFQSGASRVSEKLKWFVNGSISDVEMEPELWNSEIAATLLLDPTLDNGLPLN</sequence>
<proteinExistence type="predicted"/>
<protein>
    <submittedName>
        <fullName evidence="2">Uncharacterized protein</fullName>
    </submittedName>
</protein>
<keyword evidence="3" id="KW-1185">Reference proteome</keyword>
<dbReference type="InterPro" id="IPR015660">
    <property type="entry name" value="MASH1/Ascl1a-like"/>
</dbReference>
<evidence type="ECO:0000313" key="3">
    <source>
        <dbReference type="Proteomes" id="UP001189624"/>
    </source>
</evidence>
<accession>A0AA86SFF1</accession>
<evidence type="ECO:0000256" key="1">
    <source>
        <dbReference type="SAM" id="Coils"/>
    </source>
</evidence>
<keyword evidence="1" id="KW-0175">Coiled coil</keyword>
<dbReference type="PANTHER" id="PTHR13935:SF63">
    <property type="entry name" value="BHLH DOMAIN-CONTAINING PROTEIN"/>
    <property type="match status" value="1"/>
</dbReference>
<dbReference type="Gramene" id="rna-AYBTSS11_LOCUS16749">
    <property type="protein sequence ID" value="CAJ1956600.1"/>
    <property type="gene ID" value="gene-AYBTSS11_LOCUS16749"/>
</dbReference>
<feature type="coiled-coil region" evidence="1">
    <location>
        <begin position="30"/>
        <end position="57"/>
    </location>
</feature>
<dbReference type="EMBL" id="OY731402">
    <property type="protein sequence ID" value="CAJ1956600.1"/>
    <property type="molecule type" value="Genomic_DNA"/>
</dbReference>
<name>A0AA86SFF1_9FABA</name>
<dbReference type="GO" id="GO:0000981">
    <property type="term" value="F:DNA-binding transcription factor activity, RNA polymerase II-specific"/>
    <property type="evidence" value="ECO:0007669"/>
    <property type="project" value="TreeGrafter"/>
</dbReference>
<organism evidence="2 3">
    <name type="scientific">Sphenostylis stenocarpa</name>
    <dbReference type="NCBI Taxonomy" id="92480"/>
    <lineage>
        <taxon>Eukaryota</taxon>
        <taxon>Viridiplantae</taxon>
        <taxon>Streptophyta</taxon>
        <taxon>Embryophyta</taxon>
        <taxon>Tracheophyta</taxon>
        <taxon>Spermatophyta</taxon>
        <taxon>Magnoliopsida</taxon>
        <taxon>eudicotyledons</taxon>
        <taxon>Gunneridae</taxon>
        <taxon>Pentapetalae</taxon>
        <taxon>rosids</taxon>
        <taxon>fabids</taxon>
        <taxon>Fabales</taxon>
        <taxon>Fabaceae</taxon>
        <taxon>Papilionoideae</taxon>
        <taxon>50 kb inversion clade</taxon>
        <taxon>NPAAA clade</taxon>
        <taxon>indigoferoid/millettioid clade</taxon>
        <taxon>Phaseoleae</taxon>
        <taxon>Sphenostylis</taxon>
    </lineage>
</organism>
<dbReference type="GO" id="GO:0090575">
    <property type="term" value="C:RNA polymerase II transcription regulator complex"/>
    <property type="evidence" value="ECO:0007669"/>
    <property type="project" value="TreeGrafter"/>
</dbReference>